<dbReference type="Proteomes" id="UP000565207">
    <property type="component" value="Unassembled WGS sequence"/>
</dbReference>
<dbReference type="AlphaFoldDB" id="A0A7K6NFC7"/>
<dbReference type="PANTHER" id="PTHR37360">
    <property type="entry name" value="FRAGILE X MENTAL RETARDATION 1 NEIGHBOR PROTEIN"/>
    <property type="match status" value="1"/>
</dbReference>
<evidence type="ECO:0000256" key="1">
    <source>
        <dbReference type="SAM" id="Phobius"/>
    </source>
</evidence>
<proteinExistence type="predicted"/>
<keyword evidence="1" id="KW-1133">Transmembrane helix</keyword>
<dbReference type="InterPro" id="IPR055331">
    <property type="entry name" value="FMR1-like"/>
</dbReference>
<feature type="non-terminal residue" evidence="2">
    <location>
        <position position="1"/>
    </location>
</feature>
<keyword evidence="1" id="KW-0812">Transmembrane</keyword>
<feature type="transmembrane region" description="Helical" evidence="1">
    <location>
        <begin position="90"/>
        <end position="115"/>
    </location>
</feature>
<feature type="non-terminal residue" evidence="2">
    <location>
        <position position="117"/>
    </location>
</feature>
<protein>
    <submittedName>
        <fullName evidence="2">FMR1N protein</fullName>
    </submittedName>
</protein>
<dbReference type="EMBL" id="VZRU01009345">
    <property type="protein sequence ID" value="NWW47895.1"/>
    <property type="molecule type" value="Genomic_DNA"/>
</dbReference>
<sequence length="117" mass="13222">SGFASPTEHVLEKSEVVPSNFSIKLKDAYESLLIFFKPVRCDHLAKQILIPCHVGELFNITECLTMKCCPSKTSHELKCYMPLLDKIQMMFRVLMFVAGGFLIFGCLPLCSCACLRR</sequence>
<name>A0A7K6NFC7_PEDTO</name>
<accession>A0A7K6NFC7</accession>
<keyword evidence="1" id="KW-0472">Membrane</keyword>
<dbReference type="PANTHER" id="PTHR37360:SF1">
    <property type="entry name" value="FMR1 NEIGHBOR PROTEIN"/>
    <property type="match status" value="1"/>
</dbReference>
<comment type="caution">
    <text evidence="2">The sequence shown here is derived from an EMBL/GenBank/DDBJ whole genome shotgun (WGS) entry which is preliminary data.</text>
</comment>
<keyword evidence="3" id="KW-1185">Reference proteome</keyword>
<evidence type="ECO:0000313" key="3">
    <source>
        <dbReference type="Proteomes" id="UP000565207"/>
    </source>
</evidence>
<reference evidence="2 3" key="1">
    <citation type="submission" date="2019-09" db="EMBL/GenBank/DDBJ databases">
        <title>Bird 10,000 Genomes (B10K) Project - Family phase.</title>
        <authorList>
            <person name="Zhang G."/>
        </authorList>
    </citation>
    <scope>NUCLEOTIDE SEQUENCE [LARGE SCALE GENOMIC DNA]</scope>
    <source>
        <strain evidence="2">B10K-DU-029-80</strain>
        <tissue evidence="2">Muscle</tissue>
    </source>
</reference>
<gene>
    <name evidence="2" type="primary">Fmr1nb</name>
    <name evidence="2" type="ORF">PEDTOR_R11706</name>
</gene>
<organism evidence="2 3">
    <name type="scientific">Pedionomus torquatus</name>
    <name type="common">Plains-wanderer</name>
    <dbReference type="NCBI Taxonomy" id="227192"/>
    <lineage>
        <taxon>Eukaryota</taxon>
        <taxon>Metazoa</taxon>
        <taxon>Chordata</taxon>
        <taxon>Craniata</taxon>
        <taxon>Vertebrata</taxon>
        <taxon>Euteleostomi</taxon>
        <taxon>Archelosauria</taxon>
        <taxon>Archosauria</taxon>
        <taxon>Dinosauria</taxon>
        <taxon>Saurischia</taxon>
        <taxon>Theropoda</taxon>
        <taxon>Coelurosauria</taxon>
        <taxon>Aves</taxon>
        <taxon>Neognathae</taxon>
        <taxon>Neoaves</taxon>
        <taxon>Charadriiformes</taxon>
        <taxon>Pedionomidae</taxon>
        <taxon>Pedionomus</taxon>
    </lineage>
</organism>
<evidence type="ECO:0000313" key="2">
    <source>
        <dbReference type="EMBL" id="NWW47895.1"/>
    </source>
</evidence>